<dbReference type="OrthoDB" id="4427416at2"/>
<evidence type="ECO:0000313" key="4">
    <source>
        <dbReference type="EMBL" id="GEB98668.1"/>
    </source>
</evidence>
<dbReference type="EMBL" id="BJNB01000045">
    <property type="protein sequence ID" value="GEB98668.1"/>
    <property type="molecule type" value="Genomic_DNA"/>
</dbReference>
<dbReference type="Proteomes" id="UP000185479">
    <property type="component" value="Chromosome"/>
</dbReference>
<proteinExistence type="predicted"/>
<reference evidence="3 5" key="1">
    <citation type="submission" date="2014-08" db="EMBL/GenBank/DDBJ databases">
        <title>Complete genome sequence of Corynebacterium flavescens OJ8(T)(=DSM 20296(T)), isolated from cheese.</title>
        <authorList>
            <person name="Ruckert C."/>
            <person name="Albersmeier A."/>
            <person name="Winkler A."/>
            <person name="Kalinowski J."/>
        </authorList>
    </citation>
    <scope>NUCLEOTIDE SEQUENCE [LARGE SCALE GENOMIC DNA]</scope>
    <source>
        <strain evidence="3 5">OJ8</strain>
    </source>
</reference>
<protein>
    <submittedName>
        <fullName evidence="3">Uncharacterized protein</fullName>
    </submittedName>
</protein>
<name>A0A1L7CJH1_CORFL</name>
<keyword evidence="2" id="KW-0812">Transmembrane</keyword>
<gene>
    <name evidence="4" type="ORF">CFL01nite_21630</name>
    <name evidence="3" type="ORF">CFLV_01275</name>
</gene>
<feature type="transmembrane region" description="Helical" evidence="2">
    <location>
        <begin position="319"/>
        <end position="341"/>
    </location>
</feature>
<keyword evidence="5" id="KW-1185">Reference proteome</keyword>
<dbReference type="RefSeq" id="WP_075728963.1">
    <property type="nucleotide sequence ID" value="NZ_BJNB01000045.1"/>
</dbReference>
<feature type="region of interest" description="Disordered" evidence="1">
    <location>
        <begin position="292"/>
        <end position="311"/>
    </location>
</feature>
<evidence type="ECO:0000313" key="5">
    <source>
        <dbReference type="Proteomes" id="UP000185479"/>
    </source>
</evidence>
<evidence type="ECO:0000256" key="1">
    <source>
        <dbReference type="SAM" id="MobiDB-lite"/>
    </source>
</evidence>
<accession>A0A1L7CJH1</accession>
<evidence type="ECO:0000256" key="2">
    <source>
        <dbReference type="SAM" id="Phobius"/>
    </source>
</evidence>
<dbReference type="AlphaFoldDB" id="A0A1L7CJH1"/>
<dbReference type="Proteomes" id="UP000315353">
    <property type="component" value="Unassembled WGS sequence"/>
</dbReference>
<reference evidence="4 6" key="2">
    <citation type="submission" date="2019-06" db="EMBL/GenBank/DDBJ databases">
        <title>Whole genome shotgun sequence of Corynebacterium flavescens NBRC 14136.</title>
        <authorList>
            <person name="Hosoyama A."/>
            <person name="Uohara A."/>
            <person name="Ohji S."/>
            <person name="Ichikawa N."/>
        </authorList>
    </citation>
    <scope>NUCLEOTIDE SEQUENCE [LARGE SCALE GENOMIC DNA]</scope>
    <source>
        <strain evidence="4 6">NBRC 14136</strain>
    </source>
</reference>
<keyword evidence="2" id="KW-0472">Membrane</keyword>
<evidence type="ECO:0000313" key="6">
    <source>
        <dbReference type="Proteomes" id="UP000315353"/>
    </source>
</evidence>
<organism evidence="3 5">
    <name type="scientific">Corynebacterium flavescens</name>
    <dbReference type="NCBI Taxonomy" id="28028"/>
    <lineage>
        <taxon>Bacteria</taxon>
        <taxon>Bacillati</taxon>
        <taxon>Actinomycetota</taxon>
        <taxon>Actinomycetes</taxon>
        <taxon>Mycobacteriales</taxon>
        <taxon>Corynebacteriaceae</taxon>
        <taxon>Corynebacterium</taxon>
    </lineage>
</organism>
<keyword evidence="2" id="KW-1133">Transmembrane helix</keyword>
<evidence type="ECO:0000313" key="3">
    <source>
        <dbReference type="EMBL" id="APT85959.1"/>
    </source>
</evidence>
<dbReference type="EMBL" id="CP009246">
    <property type="protein sequence ID" value="APT85959.1"/>
    <property type="molecule type" value="Genomic_DNA"/>
</dbReference>
<dbReference type="GeneID" id="82879352"/>
<sequence>MAQAPATSYYIPHHGFGAIQSIPVHPTSDAPTNKTLTIDAATSGVPGTEFTVTLRPQENGTLGVFASTPKTNAPTNTLLGTISPADRAEYPELDLILNAGLYPTATARVQESGLVLRLPRPGLCLPANNPPSSQWVLLGHGPLLRVHNIVDSSGILPDGRAHLLVTLKSASKGKDEDTTNDERTKPGIGIYLGNHFLAPLGDAPSTLLTTVRHNEDEGITTLAHAFHSPRHGHRELDIFAGQPSSAGAGPEWQLAQSAPRSASVAQTFETSSFRVITDADLAALDRISRPTASDSGTVRDAEEYDGLDPNTGGRTNQRAFRLILFAGALTILVVLMVLLILSL</sequence>
<dbReference type="KEGG" id="cfc:CFLV_01275"/>